<accession>A0A8S5P761</accession>
<sequence length="160" mass="18457">MEKDLRNNVKFILFCTECLQAGVVMTPKEYEVAFMAGEKLEGFDDKSFENMKPEQFAPRMNAMLNAMSKRKQIIEGLTFNLLTKKSLGELIESNLVEEVMKAKHIAAAMADELLEPDEKLEKVVKDGRRVIEHFIDQWKKAPIEEEKKEYEPESDAEIVE</sequence>
<reference evidence="1" key="1">
    <citation type="journal article" date="2021" name="Proc. Natl. Acad. Sci. U.S.A.">
        <title>A Catalog of Tens of Thousands of Viruses from Human Metagenomes Reveals Hidden Associations with Chronic Diseases.</title>
        <authorList>
            <person name="Tisza M.J."/>
            <person name="Buck C.B."/>
        </authorList>
    </citation>
    <scope>NUCLEOTIDE SEQUENCE</scope>
    <source>
        <strain evidence="1">CttEB8</strain>
    </source>
</reference>
<proteinExistence type="predicted"/>
<protein>
    <submittedName>
        <fullName evidence="1">Uncharacterized protein</fullName>
    </submittedName>
</protein>
<organism evidence="1">
    <name type="scientific">Herelleviridae sp. cttEB8</name>
    <dbReference type="NCBI Taxonomy" id="2825832"/>
    <lineage>
        <taxon>Viruses</taxon>
        <taxon>Duplodnaviria</taxon>
        <taxon>Heunggongvirae</taxon>
        <taxon>Uroviricota</taxon>
        <taxon>Caudoviricetes</taxon>
        <taxon>Herelleviridae</taxon>
    </lineage>
</organism>
<evidence type="ECO:0000313" key="1">
    <source>
        <dbReference type="EMBL" id="DAE02267.1"/>
    </source>
</evidence>
<name>A0A8S5P761_9CAUD</name>
<dbReference type="EMBL" id="BK015344">
    <property type="protein sequence ID" value="DAE02267.1"/>
    <property type="molecule type" value="Genomic_DNA"/>
</dbReference>